<dbReference type="GeneID" id="66101954"/>
<comment type="caution">
    <text evidence="1">The sequence shown here is derived from an EMBL/GenBank/DDBJ whole genome shotgun (WGS) entry which is preliminary data.</text>
</comment>
<evidence type="ECO:0000313" key="1">
    <source>
        <dbReference type="EMBL" id="KAG7439823.1"/>
    </source>
</evidence>
<keyword evidence="2" id="KW-1185">Reference proteome</keyword>
<name>A0A9P7VFW0_9AGAR</name>
<evidence type="ECO:0000313" key="2">
    <source>
        <dbReference type="Proteomes" id="UP000812287"/>
    </source>
</evidence>
<sequence length="217" mass="24159">MAPPGTLIHYWADSALYWTFSIVTIRYFWMNARGFQVANVLHFGLPQGYTTRYLQRSGAVLAVILHTHHLCPSTPQVSSSPLPDVVTYPRNQNPVATRSAGYVSLQCLSRILDDRCSCSYDFPDAFQEPSMFPPRVIEHSKLTTSGYDSAPASACIDQRAENWLLMKTPGSIPTRFSTPPSFMELSSQAIFVPSMTASRTGLINSPHEENGRLVSRI</sequence>
<proteinExistence type="predicted"/>
<accession>A0A9P7VFW0</accession>
<dbReference type="OrthoDB" id="10628883at2759"/>
<gene>
    <name evidence="1" type="ORF">BT62DRAFT_1081331</name>
</gene>
<dbReference type="Proteomes" id="UP000812287">
    <property type="component" value="Unassembled WGS sequence"/>
</dbReference>
<reference evidence="1" key="1">
    <citation type="submission" date="2020-11" db="EMBL/GenBank/DDBJ databases">
        <title>Adaptations for nitrogen fixation in a non-lichenized fungal sporocarp promotes dispersal by wood-feeding termites.</title>
        <authorList>
            <consortium name="DOE Joint Genome Institute"/>
            <person name="Koch R.A."/>
            <person name="Yoon G."/>
            <person name="Arayal U."/>
            <person name="Lail K."/>
            <person name="Amirebrahimi M."/>
            <person name="Labutti K."/>
            <person name="Lipzen A."/>
            <person name="Riley R."/>
            <person name="Barry K."/>
            <person name="Henrissat B."/>
            <person name="Grigoriev I.V."/>
            <person name="Herr J.R."/>
            <person name="Aime M.C."/>
        </authorList>
    </citation>
    <scope>NUCLEOTIDE SEQUENCE</scope>
    <source>
        <strain evidence="1">MCA 3950</strain>
    </source>
</reference>
<dbReference type="RefSeq" id="XP_043033323.1">
    <property type="nucleotide sequence ID" value="XM_043179660.1"/>
</dbReference>
<protein>
    <submittedName>
        <fullName evidence="1">Uncharacterized protein</fullName>
    </submittedName>
</protein>
<dbReference type="AlphaFoldDB" id="A0A9P7VFW0"/>
<organism evidence="1 2">
    <name type="scientific">Guyanagaster necrorhizus</name>
    <dbReference type="NCBI Taxonomy" id="856835"/>
    <lineage>
        <taxon>Eukaryota</taxon>
        <taxon>Fungi</taxon>
        <taxon>Dikarya</taxon>
        <taxon>Basidiomycota</taxon>
        <taxon>Agaricomycotina</taxon>
        <taxon>Agaricomycetes</taxon>
        <taxon>Agaricomycetidae</taxon>
        <taxon>Agaricales</taxon>
        <taxon>Marasmiineae</taxon>
        <taxon>Physalacriaceae</taxon>
        <taxon>Guyanagaster</taxon>
    </lineage>
</organism>
<dbReference type="EMBL" id="MU250583">
    <property type="protein sequence ID" value="KAG7439823.1"/>
    <property type="molecule type" value="Genomic_DNA"/>
</dbReference>